<feature type="repeat" description="TPR" evidence="1">
    <location>
        <begin position="294"/>
        <end position="327"/>
    </location>
</feature>
<evidence type="ECO:0000256" key="1">
    <source>
        <dbReference type="PROSITE-ProRule" id="PRU00339"/>
    </source>
</evidence>
<dbReference type="SUPFAM" id="SSF48452">
    <property type="entry name" value="TPR-like"/>
    <property type="match status" value="2"/>
</dbReference>
<dbReference type="EMBL" id="BMGK01000006">
    <property type="protein sequence ID" value="GGD94584.1"/>
    <property type="molecule type" value="Genomic_DNA"/>
</dbReference>
<evidence type="ECO:0000313" key="3">
    <source>
        <dbReference type="Proteomes" id="UP000652231"/>
    </source>
</evidence>
<dbReference type="SMART" id="SM00028">
    <property type="entry name" value="TPR"/>
    <property type="match status" value="3"/>
</dbReference>
<dbReference type="PROSITE" id="PS50293">
    <property type="entry name" value="TPR_REGION"/>
    <property type="match status" value="1"/>
</dbReference>
<dbReference type="Proteomes" id="UP000652231">
    <property type="component" value="Unassembled WGS sequence"/>
</dbReference>
<accession>A0A8J2V9Z5</accession>
<proteinExistence type="predicted"/>
<keyword evidence="1" id="KW-0802">TPR repeat</keyword>
<evidence type="ECO:0000313" key="2">
    <source>
        <dbReference type="EMBL" id="GGD94584.1"/>
    </source>
</evidence>
<keyword evidence="3" id="KW-1185">Reference proteome</keyword>
<dbReference type="PANTHER" id="PTHR12558:SF13">
    <property type="entry name" value="CELL DIVISION CYCLE PROTEIN 27 HOMOLOG"/>
    <property type="match status" value="1"/>
</dbReference>
<protein>
    <recommendedName>
        <fullName evidence="4">Tetratricopeptide repeat protein</fullName>
    </recommendedName>
</protein>
<dbReference type="Pfam" id="PF00515">
    <property type="entry name" value="TPR_1"/>
    <property type="match status" value="1"/>
</dbReference>
<dbReference type="InterPro" id="IPR019734">
    <property type="entry name" value="TPR_rpt"/>
</dbReference>
<name>A0A8J2V9Z5_9FLAO</name>
<dbReference type="PANTHER" id="PTHR12558">
    <property type="entry name" value="CELL DIVISION CYCLE 16,23,27"/>
    <property type="match status" value="1"/>
</dbReference>
<evidence type="ECO:0008006" key="4">
    <source>
        <dbReference type="Google" id="ProtNLM"/>
    </source>
</evidence>
<dbReference type="Pfam" id="PF13181">
    <property type="entry name" value="TPR_8"/>
    <property type="match status" value="1"/>
</dbReference>
<reference evidence="2" key="1">
    <citation type="journal article" date="2014" name="Int. J. Syst. Evol. Microbiol.">
        <title>Complete genome sequence of Corynebacterium casei LMG S-19264T (=DSM 44701T), isolated from a smear-ripened cheese.</title>
        <authorList>
            <consortium name="US DOE Joint Genome Institute (JGI-PGF)"/>
            <person name="Walter F."/>
            <person name="Albersmeier A."/>
            <person name="Kalinowski J."/>
            <person name="Ruckert C."/>
        </authorList>
    </citation>
    <scope>NUCLEOTIDE SEQUENCE</scope>
    <source>
        <strain evidence="2">CGMCC 1.12924</strain>
    </source>
</reference>
<dbReference type="Gene3D" id="1.25.40.10">
    <property type="entry name" value="Tetratricopeptide repeat domain"/>
    <property type="match status" value="2"/>
</dbReference>
<dbReference type="InterPro" id="IPR011990">
    <property type="entry name" value="TPR-like_helical_dom_sf"/>
</dbReference>
<feature type="repeat" description="TPR" evidence="1">
    <location>
        <begin position="226"/>
        <end position="259"/>
    </location>
</feature>
<comment type="caution">
    <text evidence="2">The sequence shown here is derived from an EMBL/GenBank/DDBJ whole genome shotgun (WGS) entry which is preliminary data.</text>
</comment>
<gene>
    <name evidence="2" type="ORF">GCM10011312_17850</name>
</gene>
<dbReference type="PROSITE" id="PS50005">
    <property type="entry name" value="TPR"/>
    <property type="match status" value="2"/>
</dbReference>
<dbReference type="RefSeq" id="WP_188441662.1">
    <property type="nucleotide sequence ID" value="NZ_BMGK01000006.1"/>
</dbReference>
<sequence length="422" mass="48158">MKKTILFFAVFMITAVTYSQKKELRTASKQIKNESFEQAKSTLNSIEGMISSADEDEKAEYYLYKGQAYLGAAGNREEDLVTSAEAFRKVIEIESSGKQKHTKQAEEEIQNLLVRLINSAIEDQNAERYSAASKKLHAGYTISKSDTTYLYFAAANAMNAKEYDNAMKYYEQLLDLDYTGIEKEFVAVNKETGETEAFGSDEERKLMMISGNYVRPQERMSESRRPIILKDLGAIYIDKGRIDDAKKIIADARKEDPNDIALIRAEANIALQMEDMKTYNRLMQLVIDSDPENPELFYNLGVSSASIGEREQAINYYKRALELDPDYINAKVNLAVIILEREDTIIEEMNSLGTSPAENKKYDELRAERDNLYKEAIPYLESALKNRPDDMNILRTLMNIYSILGQDDKFKETKAKIESLEN</sequence>
<reference evidence="2" key="2">
    <citation type="submission" date="2020-09" db="EMBL/GenBank/DDBJ databases">
        <authorList>
            <person name="Sun Q."/>
            <person name="Zhou Y."/>
        </authorList>
    </citation>
    <scope>NUCLEOTIDE SEQUENCE</scope>
    <source>
        <strain evidence="2">CGMCC 1.12924</strain>
    </source>
</reference>
<dbReference type="AlphaFoldDB" id="A0A8J2V9Z5"/>
<organism evidence="2 3">
    <name type="scientific">Planktosalinus lacus</name>
    <dbReference type="NCBI Taxonomy" id="1526573"/>
    <lineage>
        <taxon>Bacteria</taxon>
        <taxon>Pseudomonadati</taxon>
        <taxon>Bacteroidota</taxon>
        <taxon>Flavobacteriia</taxon>
        <taxon>Flavobacteriales</taxon>
        <taxon>Flavobacteriaceae</taxon>
        <taxon>Planktosalinus</taxon>
    </lineage>
</organism>